<organism evidence="3 4">
    <name type="scientific">Kryptolebias marmoratus</name>
    <name type="common">Mangrove killifish</name>
    <name type="synonym">Rivulus marmoratus</name>
    <dbReference type="NCBI Taxonomy" id="37003"/>
    <lineage>
        <taxon>Eukaryota</taxon>
        <taxon>Metazoa</taxon>
        <taxon>Chordata</taxon>
        <taxon>Craniata</taxon>
        <taxon>Vertebrata</taxon>
        <taxon>Euteleostomi</taxon>
        <taxon>Actinopterygii</taxon>
        <taxon>Neopterygii</taxon>
        <taxon>Teleostei</taxon>
        <taxon>Neoteleostei</taxon>
        <taxon>Acanthomorphata</taxon>
        <taxon>Ovalentaria</taxon>
        <taxon>Atherinomorphae</taxon>
        <taxon>Cyprinodontiformes</taxon>
        <taxon>Rivulidae</taxon>
        <taxon>Kryptolebias</taxon>
    </lineage>
</organism>
<keyword evidence="4" id="KW-1185">Reference proteome</keyword>
<dbReference type="InterPro" id="IPR029071">
    <property type="entry name" value="Ubiquitin-like_domsf"/>
</dbReference>
<dbReference type="Gene3D" id="3.10.20.90">
    <property type="entry name" value="Phosphatidylinositol 3-kinase Catalytic Subunit, Chain A, domain 1"/>
    <property type="match status" value="1"/>
</dbReference>
<evidence type="ECO:0000259" key="2">
    <source>
        <dbReference type="PROSITE" id="PS50033"/>
    </source>
</evidence>
<dbReference type="OMA" id="WCEPSET"/>
<reference evidence="3" key="2">
    <citation type="submission" date="2025-09" db="UniProtKB">
        <authorList>
            <consortium name="Ensembl"/>
        </authorList>
    </citation>
    <scope>IDENTIFICATION</scope>
</reference>
<sequence length="217" mass="24008">MYPTRPKSSRGRSRPATKSSLSDSDNNLKSDVSSKLDRSFVSRSQPDLRPARRCWNKDEVLQIVRHGPAAPPPSLSRYKVLPSIERRQSAESPGKQLNGDMSKLGLCDEEDRRPDEPPGVSEAAAACGSLLLAVRAPCGRRFEQHFDPADTLLAVSSRAETRFGATYGRVFLQTAEVPRRTFTDLNMTLEQCGIPNRSLLCISQNRSRPALMSLTPI</sequence>
<accession>A0A3Q3A198</accession>
<dbReference type="STRING" id="37003.ENSKMAP00000004519"/>
<reference evidence="3" key="1">
    <citation type="submission" date="2025-08" db="UniProtKB">
        <authorList>
            <consortium name="Ensembl"/>
        </authorList>
    </citation>
    <scope>IDENTIFICATION</scope>
</reference>
<proteinExistence type="predicted"/>
<protein>
    <submittedName>
        <fullName evidence="3">UBX domain protein 10</fullName>
    </submittedName>
</protein>
<name>A0A3Q3A198_KRYMA</name>
<feature type="compositionally biased region" description="Basic and acidic residues" evidence="1">
    <location>
        <begin position="26"/>
        <end position="40"/>
    </location>
</feature>
<dbReference type="AlphaFoldDB" id="A0A3Q3A198"/>
<dbReference type="GeneTree" id="ENSGT00390000012939"/>
<dbReference type="GO" id="GO:0061371">
    <property type="term" value="P:determination of heart left/right asymmetry"/>
    <property type="evidence" value="ECO:0007669"/>
    <property type="project" value="Ensembl"/>
</dbReference>
<feature type="region of interest" description="Disordered" evidence="1">
    <location>
        <begin position="1"/>
        <end position="52"/>
    </location>
</feature>
<feature type="domain" description="UBX" evidence="2">
    <location>
        <begin position="132"/>
        <end position="202"/>
    </location>
</feature>
<evidence type="ECO:0000256" key="1">
    <source>
        <dbReference type="SAM" id="MobiDB-lite"/>
    </source>
</evidence>
<dbReference type="PROSITE" id="PS50033">
    <property type="entry name" value="UBX"/>
    <property type="match status" value="1"/>
</dbReference>
<dbReference type="InterPro" id="IPR001012">
    <property type="entry name" value="UBX_dom"/>
</dbReference>
<dbReference type="SUPFAM" id="SSF54236">
    <property type="entry name" value="Ubiquitin-like"/>
    <property type="match status" value="1"/>
</dbReference>
<evidence type="ECO:0000313" key="4">
    <source>
        <dbReference type="Proteomes" id="UP000264800"/>
    </source>
</evidence>
<dbReference type="Ensembl" id="ENSKMAT00000004605.1">
    <property type="protein sequence ID" value="ENSKMAP00000004519.1"/>
    <property type="gene ID" value="ENSKMAG00000003452.1"/>
</dbReference>
<dbReference type="Pfam" id="PF00789">
    <property type="entry name" value="UBX"/>
    <property type="match status" value="1"/>
</dbReference>
<evidence type="ECO:0000313" key="3">
    <source>
        <dbReference type="Ensembl" id="ENSKMAP00000004519.1"/>
    </source>
</evidence>
<dbReference type="Proteomes" id="UP000264800">
    <property type="component" value="Unplaced"/>
</dbReference>